<protein>
    <submittedName>
        <fullName evidence="2">Uncharacterized protein</fullName>
    </submittedName>
</protein>
<evidence type="ECO:0000313" key="2">
    <source>
        <dbReference type="EMBL" id="KDQ64402.1"/>
    </source>
</evidence>
<reference evidence="3" key="1">
    <citation type="journal article" date="2014" name="Proc. Natl. Acad. Sci. U.S.A.">
        <title>Extensive sampling of basidiomycete genomes demonstrates inadequacy of the white-rot/brown-rot paradigm for wood decay fungi.</title>
        <authorList>
            <person name="Riley R."/>
            <person name="Salamov A.A."/>
            <person name="Brown D.W."/>
            <person name="Nagy L.G."/>
            <person name="Floudas D."/>
            <person name="Held B.W."/>
            <person name="Levasseur A."/>
            <person name="Lombard V."/>
            <person name="Morin E."/>
            <person name="Otillar R."/>
            <person name="Lindquist E.A."/>
            <person name="Sun H."/>
            <person name="LaButti K.M."/>
            <person name="Schmutz J."/>
            <person name="Jabbour D."/>
            <person name="Luo H."/>
            <person name="Baker S.E."/>
            <person name="Pisabarro A.G."/>
            <person name="Walton J.D."/>
            <person name="Blanchette R.A."/>
            <person name="Henrissat B."/>
            <person name="Martin F."/>
            <person name="Cullen D."/>
            <person name="Hibbett D.S."/>
            <person name="Grigoriev I.V."/>
        </authorList>
    </citation>
    <scope>NUCLEOTIDE SEQUENCE [LARGE SCALE GENOMIC DNA]</scope>
    <source>
        <strain evidence="3">MUCL 33604</strain>
    </source>
</reference>
<dbReference type="Proteomes" id="UP000027265">
    <property type="component" value="Unassembled WGS sequence"/>
</dbReference>
<sequence length="372" mass="41871">MNPLNTTRLPGKHRGGPHCPRYPLPKSLECQKPISSVRSTISELSAQAAMWFGGDNWALAVLTDKTERAVIIWNTRDVATNNMARGIRSGVDHAGGLLSATLSSASWLGANIFAITSSQTDTYTYFTREIFISERAKQLLEDLLKKADDRDPARLISTFTMSNIDFFNYALLDLVDKTLSTIHTKIIKKENDEAMYLLEALTVFMNLESSWPDTILKLAAEWGHAMASMSCDSPYYFVCKGIGKRLFKGKSDEVKALEESRLEEWIQSLDAKNQKAVREAIKEDEEEDAELAAEGKPTKTWYSGKADEEDDDDYRLTRIWKEYKDYLSGVPTKPLRGPPKWDISKWSQAEKAAFSLDRFGGDDSGEDDGVFF</sequence>
<dbReference type="InParanoid" id="A0A067QLK9"/>
<accession>A0A067QLK9</accession>
<proteinExistence type="predicted"/>
<evidence type="ECO:0000256" key="1">
    <source>
        <dbReference type="SAM" id="MobiDB-lite"/>
    </source>
</evidence>
<feature type="region of interest" description="Disordered" evidence="1">
    <location>
        <begin position="1"/>
        <end position="22"/>
    </location>
</feature>
<dbReference type="OrthoDB" id="10037289at2759"/>
<gene>
    <name evidence="2" type="ORF">JAAARDRAFT_683621</name>
</gene>
<organism evidence="2 3">
    <name type="scientific">Jaapia argillacea MUCL 33604</name>
    <dbReference type="NCBI Taxonomy" id="933084"/>
    <lineage>
        <taxon>Eukaryota</taxon>
        <taxon>Fungi</taxon>
        <taxon>Dikarya</taxon>
        <taxon>Basidiomycota</taxon>
        <taxon>Agaricomycotina</taxon>
        <taxon>Agaricomycetes</taxon>
        <taxon>Agaricomycetidae</taxon>
        <taxon>Jaapiales</taxon>
        <taxon>Jaapiaceae</taxon>
        <taxon>Jaapia</taxon>
    </lineage>
</organism>
<evidence type="ECO:0000313" key="3">
    <source>
        <dbReference type="Proteomes" id="UP000027265"/>
    </source>
</evidence>
<name>A0A067QLK9_9AGAM</name>
<dbReference type="HOGENOM" id="CLU_744073_0_0_1"/>
<keyword evidence="3" id="KW-1185">Reference proteome</keyword>
<dbReference type="EMBL" id="KL197709">
    <property type="protein sequence ID" value="KDQ64402.1"/>
    <property type="molecule type" value="Genomic_DNA"/>
</dbReference>
<dbReference type="AlphaFoldDB" id="A0A067QLK9"/>